<feature type="transmembrane region" description="Helical" evidence="8">
    <location>
        <begin position="53"/>
        <end position="76"/>
    </location>
</feature>
<keyword evidence="3 8" id="KW-0813">Transport</keyword>
<dbReference type="InterPro" id="IPR011759">
    <property type="entry name" value="Cyt_c_oxidase_su2_TM_dom"/>
</dbReference>
<dbReference type="Proteomes" id="UP000288079">
    <property type="component" value="Unassembled WGS sequence"/>
</dbReference>
<feature type="domain" description="Cytochrome oxidase subunit II transmembrane region profile" evidence="9">
    <location>
        <begin position="1"/>
        <end position="107"/>
    </location>
</feature>
<feature type="transmembrane region" description="Helical" evidence="8">
    <location>
        <begin position="167"/>
        <end position="187"/>
    </location>
</feature>
<comment type="subcellular location">
    <subcellularLocation>
        <location evidence="1 8">Cell membrane</location>
        <topology evidence="1 8">Multi-pass membrane protein</topology>
    </subcellularLocation>
</comment>
<feature type="transmembrane region" description="Helical" evidence="8">
    <location>
        <begin position="294"/>
        <end position="314"/>
    </location>
</feature>
<keyword evidence="4 8" id="KW-1003">Cell membrane</keyword>
<evidence type="ECO:0000259" key="9">
    <source>
        <dbReference type="PROSITE" id="PS50999"/>
    </source>
</evidence>
<feature type="transmembrane region" description="Helical" evidence="8">
    <location>
        <begin position="199"/>
        <end position="219"/>
    </location>
</feature>
<evidence type="ECO:0000256" key="1">
    <source>
        <dbReference type="ARBA" id="ARBA00004651"/>
    </source>
</evidence>
<feature type="transmembrane region" description="Helical" evidence="8">
    <location>
        <begin position="344"/>
        <end position="364"/>
    </location>
</feature>
<sequence>MRRSFVIPLTNGRFTFLNLIVMTLILAVIPVLLLIVLMAFFKMSGDKSSIISLIVTILIALFGFSVTVDNLLFSFIYGALKAVSPILIIILMAIFSYNVLLKTQKMEIIKQQFSSISTDKSIQVLLLTWGFGGLLEAMAGFGTAVAIPAAILISLGFKPIFSATVSLIANSVATAFGAIGTPVLVLAKETNLDVLQLSTNVVLQLSVLMFLIPLVLLFLTDPKVKSLPKNIFLALLVGGVSLLGQYVAAKYMGAESPAIIGSILSIIVIVLYGKLTASKEEKARKSTLKTKDILNAWSIYLLILFLIILTSPLLPGLRHTLENNWITRISLPINASTVNYTISWLTHAGVLLFIGTFIGGLIQGAKVKELFIVLWNTVKQLKKTFITVICLVGLSTIMDTSGMIAVIATALATATGSLYPLFAPVIGCLGTFITGSDTSSNILFGKLQASVAGQIHVSPDWLSAANTVGATGGKIISPQSIAIATSAGNQQGKEGEILKAAIPYALAYVIITGIIVYVFS</sequence>
<accession>A0A401LWR4</accession>
<dbReference type="AlphaFoldDB" id="A0A401LWR4"/>
<dbReference type="PANTHER" id="PTHR30003:SF0">
    <property type="entry name" value="GLYCOLATE PERMEASE GLCA-RELATED"/>
    <property type="match status" value="1"/>
</dbReference>
<evidence type="ECO:0000256" key="2">
    <source>
        <dbReference type="ARBA" id="ARBA00010100"/>
    </source>
</evidence>
<keyword evidence="11" id="KW-1185">Reference proteome</keyword>
<feature type="transmembrane region" description="Helical" evidence="8">
    <location>
        <begin position="501"/>
        <end position="519"/>
    </location>
</feature>
<reference evidence="10 11" key="1">
    <citation type="submission" date="2018-10" db="EMBL/GenBank/DDBJ databases">
        <title>Draft Genome Sequence of Bacteroides sp. KCTC 15687.</title>
        <authorList>
            <person name="Yu S.Y."/>
            <person name="Kim J.S."/>
            <person name="Oh B.S."/>
            <person name="Park S.H."/>
            <person name="Kang S.W."/>
            <person name="Park J.E."/>
            <person name="Choi S.H."/>
            <person name="Han K.I."/>
            <person name="Lee K.C."/>
            <person name="Eom M.K."/>
            <person name="Suh M.K."/>
            <person name="Lee D.H."/>
            <person name="Yoon H."/>
            <person name="Kim B."/>
            <person name="Yang S.J."/>
            <person name="Lee J.S."/>
            <person name="Lee J.H."/>
        </authorList>
    </citation>
    <scope>NUCLEOTIDE SEQUENCE [LARGE SCALE GENOMIC DNA]</scope>
    <source>
        <strain evidence="10 11">KCTC 15687</strain>
    </source>
</reference>
<comment type="function">
    <text evidence="8">Uptake of L-lactate across the membrane. Can also transport D-lactate and glycolate.</text>
</comment>
<gene>
    <name evidence="10" type="ORF">KGMB02408_29060</name>
</gene>
<feature type="transmembrane region" description="Helical" evidence="8">
    <location>
        <begin position="82"/>
        <end position="101"/>
    </location>
</feature>
<dbReference type="NCBIfam" id="TIGR00795">
    <property type="entry name" value="lctP"/>
    <property type="match status" value="1"/>
</dbReference>
<dbReference type="PANTHER" id="PTHR30003">
    <property type="entry name" value="L-LACTATE PERMEASE"/>
    <property type="match status" value="1"/>
</dbReference>
<feature type="transmembrane region" description="Helical" evidence="8">
    <location>
        <begin position="254"/>
        <end position="273"/>
    </location>
</feature>
<comment type="similarity">
    <text evidence="2 8">Belongs to the lactate permease family.</text>
</comment>
<evidence type="ECO:0000256" key="8">
    <source>
        <dbReference type="RuleBase" id="RU365092"/>
    </source>
</evidence>
<feature type="transmembrane region" description="Helical" evidence="8">
    <location>
        <begin position="231"/>
        <end position="248"/>
    </location>
</feature>
<dbReference type="GO" id="GO:0022900">
    <property type="term" value="P:electron transport chain"/>
    <property type="evidence" value="ECO:0007669"/>
    <property type="project" value="InterPro"/>
</dbReference>
<comment type="caution">
    <text evidence="10">The sequence shown here is derived from an EMBL/GenBank/DDBJ whole genome shotgun (WGS) entry which is preliminary data.</text>
</comment>
<keyword evidence="6 8" id="KW-1133">Transmembrane helix</keyword>
<dbReference type="GO" id="GO:0005886">
    <property type="term" value="C:plasma membrane"/>
    <property type="evidence" value="ECO:0007669"/>
    <property type="project" value="UniProtKB-SubCell"/>
</dbReference>
<dbReference type="EMBL" id="BHWB01000008">
    <property type="protein sequence ID" value="GCB35961.1"/>
    <property type="molecule type" value="Genomic_DNA"/>
</dbReference>
<dbReference type="GO" id="GO:0015295">
    <property type="term" value="F:solute:proton symporter activity"/>
    <property type="evidence" value="ECO:0007669"/>
    <property type="project" value="TreeGrafter"/>
</dbReference>
<dbReference type="PROSITE" id="PS50999">
    <property type="entry name" value="COX2_TM"/>
    <property type="match status" value="1"/>
</dbReference>
<evidence type="ECO:0000313" key="10">
    <source>
        <dbReference type="EMBL" id="GCB35961.1"/>
    </source>
</evidence>
<feature type="transmembrane region" description="Helical" evidence="8">
    <location>
        <begin position="418"/>
        <end position="436"/>
    </location>
</feature>
<feature type="transmembrane region" description="Helical" evidence="8">
    <location>
        <begin position="20"/>
        <end position="41"/>
    </location>
</feature>
<protein>
    <recommendedName>
        <fullName evidence="8">L-lactate permease</fullName>
    </recommendedName>
</protein>
<evidence type="ECO:0000256" key="4">
    <source>
        <dbReference type="ARBA" id="ARBA00022475"/>
    </source>
</evidence>
<proteinExistence type="inferred from homology"/>
<dbReference type="GO" id="GO:0015129">
    <property type="term" value="F:lactate transmembrane transporter activity"/>
    <property type="evidence" value="ECO:0007669"/>
    <property type="project" value="UniProtKB-UniRule"/>
</dbReference>
<evidence type="ECO:0000256" key="7">
    <source>
        <dbReference type="ARBA" id="ARBA00023136"/>
    </source>
</evidence>
<feature type="transmembrane region" description="Helical" evidence="8">
    <location>
        <begin position="137"/>
        <end position="155"/>
    </location>
</feature>
<feature type="transmembrane region" description="Helical" evidence="8">
    <location>
        <begin position="385"/>
        <end position="412"/>
    </location>
</feature>
<evidence type="ECO:0000256" key="3">
    <source>
        <dbReference type="ARBA" id="ARBA00022448"/>
    </source>
</evidence>
<name>A0A401LWR4_9BACE</name>
<organism evidence="10 11">
    <name type="scientific">Bacteroides faecalis</name>
    <dbReference type="NCBI Taxonomy" id="2447885"/>
    <lineage>
        <taxon>Bacteria</taxon>
        <taxon>Pseudomonadati</taxon>
        <taxon>Bacteroidota</taxon>
        <taxon>Bacteroidia</taxon>
        <taxon>Bacteroidales</taxon>
        <taxon>Bacteroidaceae</taxon>
        <taxon>Bacteroides</taxon>
    </lineage>
</organism>
<evidence type="ECO:0000313" key="11">
    <source>
        <dbReference type="Proteomes" id="UP000288079"/>
    </source>
</evidence>
<keyword evidence="5 8" id="KW-0812">Transmembrane</keyword>
<evidence type="ECO:0000256" key="5">
    <source>
        <dbReference type="ARBA" id="ARBA00022692"/>
    </source>
</evidence>
<keyword evidence="7 8" id="KW-0472">Membrane</keyword>
<dbReference type="Pfam" id="PF02652">
    <property type="entry name" value="Lactate_perm"/>
    <property type="match status" value="1"/>
</dbReference>
<evidence type="ECO:0000256" key="6">
    <source>
        <dbReference type="ARBA" id="ARBA00022989"/>
    </source>
</evidence>
<dbReference type="InterPro" id="IPR003804">
    <property type="entry name" value="Lactate_perm"/>
</dbReference>